<dbReference type="EMBL" id="KV784355">
    <property type="protein sequence ID" value="OEU19543.1"/>
    <property type="molecule type" value="Genomic_DNA"/>
</dbReference>
<accession>A0A1E7FP21</accession>
<keyword evidence="3" id="KW-1185">Reference proteome</keyword>
<organism evidence="2 3">
    <name type="scientific">Fragilariopsis cylindrus CCMP1102</name>
    <dbReference type="NCBI Taxonomy" id="635003"/>
    <lineage>
        <taxon>Eukaryota</taxon>
        <taxon>Sar</taxon>
        <taxon>Stramenopiles</taxon>
        <taxon>Ochrophyta</taxon>
        <taxon>Bacillariophyta</taxon>
        <taxon>Bacillariophyceae</taxon>
        <taxon>Bacillariophycidae</taxon>
        <taxon>Bacillariales</taxon>
        <taxon>Bacillariaceae</taxon>
        <taxon>Fragilariopsis</taxon>
    </lineage>
</organism>
<sequence length="324" mass="37065">METSESERSESDLLPPLNVGISTSNITSRGTTRLRGHSITELCKQCQSQIYRHQLTNEHLSFLQFWLFTVPMAFFVMISGILSFYNSTDLTAGDTEVHVGITIGCISVVVVFFGTLQSYYNFDVRSAMHYNVVTDLDKMRAELQVMRIKMGDCCNRNNQDGSYVSNSNIVVTNTNHDAVKIEDDTVVISQGESFESIQARYQQCLASCKSPVPLKIEQAYRMIDSQMELSKNEAADKYFESVGMEDWQLKLWFAAYDRLTEQFTSTQLWPMRLPDSSTMVHKALYKLKRVVQNGKNFWDEDVEYDYESGTLRPSAERPIAKLYP</sequence>
<proteinExistence type="predicted"/>
<gene>
    <name evidence="2" type="ORF">FRACYDRAFT_235602</name>
</gene>
<evidence type="ECO:0000313" key="3">
    <source>
        <dbReference type="Proteomes" id="UP000095751"/>
    </source>
</evidence>
<dbReference type="OrthoDB" id="10680915at2759"/>
<dbReference type="KEGG" id="fcy:FRACYDRAFT_235602"/>
<dbReference type="Proteomes" id="UP000095751">
    <property type="component" value="Unassembled WGS sequence"/>
</dbReference>
<protein>
    <recommendedName>
        <fullName evidence="4">SMODS and SLOG-associating 2TM effector domain-containing protein</fullName>
    </recommendedName>
</protein>
<evidence type="ECO:0000313" key="2">
    <source>
        <dbReference type="EMBL" id="OEU19543.1"/>
    </source>
</evidence>
<evidence type="ECO:0008006" key="4">
    <source>
        <dbReference type="Google" id="ProtNLM"/>
    </source>
</evidence>
<feature type="transmembrane region" description="Helical" evidence="1">
    <location>
        <begin position="97"/>
        <end position="120"/>
    </location>
</feature>
<keyword evidence="1" id="KW-1133">Transmembrane helix</keyword>
<dbReference type="AlphaFoldDB" id="A0A1E7FP21"/>
<evidence type="ECO:0000256" key="1">
    <source>
        <dbReference type="SAM" id="Phobius"/>
    </source>
</evidence>
<keyword evidence="1" id="KW-0812">Transmembrane</keyword>
<keyword evidence="1" id="KW-0472">Membrane</keyword>
<reference evidence="2 3" key="1">
    <citation type="submission" date="2016-09" db="EMBL/GenBank/DDBJ databases">
        <title>Extensive genetic diversity and differential bi-allelic expression allows diatom success in the polar Southern Ocean.</title>
        <authorList>
            <consortium name="DOE Joint Genome Institute"/>
            <person name="Mock T."/>
            <person name="Otillar R.P."/>
            <person name="Strauss J."/>
            <person name="Dupont C."/>
            <person name="Frickenhaus S."/>
            <person name="Maumus F."/>
            <person name="Mcmullan M."/>
            <person name="Sanges R."/>
            <person name="Schmutz J."/>
            <person name="Toseland A."/>
            <person name="Valas R."/>
            <person name="Veluchamy A."/>
            <person name="Ward B.J."/>
            <person name="Allen A."/>
            <person name="Barry K."/>
            <person name="Falciatore A."/>
            <person name="Ferrante M."/>
            <person name="Fortunato A.E."/>
            <person name="Gloeckner G."/>
            <person name="Gruber A."/>
            <person name="Hipkin R."/>
            <person name="Janech M."/>
            <person name="Kroth P."/>
            <person name="Leese F."/>
            <person name="Lindquist E."/>
            <person name="Lyon B.R."/>
            <person name="Martin J."/>
            <person name="Mayer C."/>
            <person name="Parker M."/>
            <person name="Quesneville H."/>
            <person name="Raymond J."/>
            <person name="Uhlig C."/>
            <person name="Valentin K.U."/>
            <person name="Worden A.Z."/>
            <person name="Armbrust E.V."/>
            <person name="Bowler C."/>
            <person name="Green B."/>
            <person name="Moulton V."/>
            <person name="Van Oosterhout C."/>
            <person name="Grigoriev I."/>
        </authorList>
    </citation>
    <scope>NUCLEOTIDE SEQUENCE [LARGE SCALE GENOMIC DNA]</scope>
    <source>
        <strain evidence="2 3">CCMP1102</strain>
    </source>
</reference>
<feature type="transmembrane region" description="Helical" evidence="1">
    <location>
        <begin position="62"/>
        <end position="85"/>
    </location>
</feature>
<dbReference type="InParanoid" id="A0A1E7FP21"/>
<name>A0A1E7FP21_9STRA</name>